<dbReference type="RefSeq" id="WP_159751035.1">
    <property type="nucleotide sequence ID" value="NZ_CATIYY010000098.1"/>
</dbReference>
<dbReference type="GO" id="GO:0016758">
    <property type="term" value="F:hexosyltransferase activity"/>
    <property type="evidence" value="ECO:0007669"/>
    <property type="project" value="UniProtKB-ARBA"/>
</dbReference>
<comment type="caution">
    <text evidence="2">The sequence shown here is derived from an EMBL/GenBank/DDBJ whole genome shotgun (WGS) entry which is preliminary data.</text>
</comment>
<evidence type="ECO:0000259" key="1">
    <source>
        <dbReference type="Pfam" id="PF00535"/>
    </source>
</evidence>
<reference evidence="2 3" key="1">
    <citation type="submission" date="2019-12" db="EMBL/GenBank/DDBJ databases">
        <title>Sporaefaciens musculi gen. nov., sp. nov., a novel bacterium isolated from the caecum of an obese mouse.</title>
        <authorList>
            <person name="Rasmussen T.S."/>
            <person name="Streidl T."/>
            <person name="Hitch T.C.A."/>
            <person name="Wortmann E."/>
            <person name="Deptula P."/>
            <person name="Hansen M."/>
            <person name="Nielsen D.S."/>
            <person name="Clavel T."/>
            <person name="Vogensen F.K."/>
        </authorList>
    </citation>
    <scope>NUCLEOTIDE SEQUENCE [LARGE SCALE GENOMIC DNA]</scope>
    <source>
        <strain evidence="2 3">WCA-9-b2</strain>
    </source>
</reference>
<keyword evidence="2" id="KW-0808">Transferase</keyword>
<gene>
    <name evidence="2" type="ORF">GN277_10785</name>
</gene>
<dbReference type="Proteomes" id="UP000460412">
    <property type="component" value="Unassembled WGS sequence"/>
</dbReference>
<accession>A0A7X3MG82</accession>
<dbReference type="EMBL" id="WUQX01000001">
    <property type="protein sequence ID" value="MXP75848.1"/>
    <property type="molecule type" value="Genomic_DNA"/>
</dbReference>
<evidence type="ECO:0000313" key="2">
    <source>
        <dbReference type="EMBL" id="MXP75848.1"/>
    </source>
</evidence>
<dbReference type="InterPro" id="IPR001173">
    <property type="entry name" value="Glyco_trans_2-like"/>
</dbReference>
<dbReference type="Gene3D" id="3.90.550.10">
    <property type="entry name" value="Spore Coat Polysaccharide Biosynthesis Protein SpsA, Chain A"/>
    <property type="match status" value="1"/>
</dbReference>
<dbReference type="PANTHER" id="PTHR22916:SF3">
    <property type="entry name" value="UDP-GLCNAC:BETAGAL BETA-1,3-N-ACETYLGLUCOSAMINYLTRANSFERASE-LIKE PROTEIN 1"/>
    <property type="match status" value="1"/>
</dbReference>
<sequence>MKRRYKIDYNQKVDCFAQLNHIKTDLIYGDLSFVTKPFISYVIPVYRRADLLEKTLESVLQQKKVDFEWDIVVVDNESGGENDTEKLIRKLKNARILYYRNQENIGVDGNYNRCIETARGKWIAMLHGDDLIMNDHLYEMGKLIRSKDVRKKRYPLAYICQRYLEFSDEEEVQLDRALAAQTNKKLGVIFLKDGKRKKLMRESQRKGILTGFFGAVPSFGTIMNRKIMIQEGGFNKDLGICEDIITPYKLAGKYGVYMAPKIMGYYRFQNNESMKKATVLKIYAAMVDFREYMYSKNIWAGIWGKIARDLLNKNLQNYCVGLSRYSDEKVKERELNAIYQPKKTRGLKLLAFRAVMGCFNIVHHSGGYCEMIENLVEIQEENIRNAVDKGEKIVIYGAGGVSKVVIPLLKSRYKKIQIISCVVSNPKDAHGNIKGIPICCIDDIESKKDRITVITATEIWQYQSEMNAVLKSKGLKSVINLL</sequence>
<dbReference type="InterPro" id="IPR029044">
    <property type="entry name" value="Nucleotide-diphossugar_trans"/>
</dbReference>
<dbReference type="SUPFAM" id="SSF53448">
    <property type="entry name" value="Nucleotide-diphospho-sugar transferases"/>
    <property type="match status" value="1"/>
</dbReference>
<proteinExistence type="predicted"/>
<organism evidence="2 3">
    <name type="scientific">Sporofaciens musculi</name>
    <dbReference type="NCBI Taxonomy" id="2681861"/>
    <lineage>
        <taxon>Bacteria</taxon>
        <taxon>Bacillati</taxon>
        <taxon>Bacillota</taxon>
        <taxon>Clostridia</taxon>
        <taxon>Lachnospirales</taxon>
        <taxon>Lachnospiraceae</taxon>
        <taxon>Sporofaciens</taxon>
    </lineage>
</organism>
<dbReference type="AlphaFoldDB" id="A0A7X3MG82"/>
<dbReference type="CDD" id="cd00761">
    <property type="entry name" value="Glyco_tranf_GTA_type"/>
    <property type="match status" value="1"/>
</dbReference>
<evidence type="ECO:0000313" key="3">
    <source>
        <dbReference type="Proteomes" id="UP000460412"/>
    </source>
</evidence>
<feature type="domain" description="Glycosyltransferase 2-like" evidence="1">
    <location>
        <begin position="40"/>
        <end position="145"/>
    </location>
</feature>
<keyword evidence="3" id="KW-1185">Reference proteome</keyword>
<dbReference type="Gene3D" id="3.40.50.20">
    <property type="match status" value="1"/>
</dbReference>
<dbReference type="Pfam" id="PF00535">
    <property type="entry name" value="Glycos_transf_2"/>
    <property type="match status" value="1"/>
</dbReference>
<name>A0A7X3MG82_9FIRM</name>
<dbReference type="PANTHER" id="PTHR22916">
    <property type="entry name" value="GLYCOSYLTRANSFERASE"/>
    <property type="match status" value="1"/>
</dbReference>
<protein>
    <submittedName>
        <fullName evidence="2">Glycosyltransferase</fullName>
    </submittedName>
</protein>